<evidence type="ECO:0000256" key="3">
    <source>
        <dbReference type="SAM" id="SignalP"/>
    </source>
</evidence>
<feature type="compositionally biased region" description="Basic and acidic residues" evidence="1">
    <location>
        <begin position="453"/>
        <end position="467"/>
    </location>
</feature>
<evidence type="ECO:0000256" key="2">
    <source>
        <dbReference type="SAM" id="Phobius"/>
    </source>
</evidence>
<keyword evidence="2" id="KW-0472">Membrane</keyword>
<dbReference type="RefSeq" id="WP_185066263.1">
    <property type="nucleotide sequence ID" value="NZ_BAABJP010000043.1"/>
</dbReference>
<evidence type="ECO:0000313" key="4">
    <source>
        <dbReference type="EMBL" id="GAA5169731.1"/>
    </source>
</evidence>
<feature type="region of interest" description="Disordered" evidence="1">
    <location>
        <begin position="453"/>
        <end position="483"/>
    </location>
</feature>
<feature type="signal peptide" evidence="3">
    <location>
        <begin position="1"/>
        <end position="22"/>
    </location>
</feature>
<comment type="caution">
    <text evidence="4">The sequence shown here is derived from an EMBL/GenBank/DDBJ whole genome shotgun (WGS) entry which is preliminary data.</text>
</comment>
<evidence type="ECO:0000256" key="1">
    <source>
        <dbReference type="SAM" id="MobiDB-lite"/>
    </source>
</evidence>
<dbReference type="EMBL" id="BAABJP010000043">
    <property type="protein sequence ID" value="GAA5169731.1"/>
    <property type="molecule type" value="Genomic_DNA"/>
</dbReference>
<name>A0ABP9R031_9PSEU</name>
<sequence length="600" mass="63841">MPAGLLVALLMMSSLLGGQAWAAPFDCKEAPEPDRPGSGLVGSLDPAVNAGAPGSVYNEVGYSGLVWHTYDLGCGGSVSDPSVATDTWLGNQTFNIAKFIVGGVNWAHYLLARGGEVLTPLDKVIEQGTKAMYDGVFSTLIGPALLLLALALLMLALRGDLARQAQRAGFALLALMLGAAAYLAPVNWAKAADGLLLDGITQMQEGFLSPLGRGDVNTLPTVLTDRVIYDNWLRGEFGAPNDPKAVELGRELLRTQTFTNDDVYQGKITQADVDAKKKAFADVAGKMGERYPYFQGKSGSRIGVSVLAVIQAVCIGLFQLLSKVLVLVAMLLLRLLVMTLPVIAVLGVLKPEVLPMVAKVAGSALVNTLLVGALAGLHALLVVSLFKPDSGVDLWLSLLVTGVTTVVLWAVARPLRRLVSMVSLTREQFGGVVPGAGDGPVSRMWNRLRGAQPDERQQRWWDERRAEASGPAEPSAHRPESVYASASVVSEQRYAGGWRPGQREVGTPESAQLGPAPDRRALTAGGFGGIGGLGGFPSGLNGPDAVEMDERVIYRRPGARTDPYADRDQPVQAELVDGVPVYRIYRPRPSQPSYPYRGGD</sequence>
<accession>A0ABP9R031</accession>
<feature type="chain" id="PRO_5046025876" description="TrbL/VirB6 plasmid conjugal transfer protein" evidence="3">
    <location>
        <begin position="23"/>
        <end position="600"/>
    </location>
</feature>
<feature type="transmembrane region" description="Helical" evidence="2">
    <location>
        <begin position="392"/>
        <end position="412"/>
    </location>
</feature>
<feature type="transmembrane region" description="Helical" evidence="2">
    <location>
        <begin position="361"/>
        <end position="386"/>
    </location>
</feature>
<evidence type="ECO:0008006" key="6">
    <source>
        <dbReference type="Google" id="ProtNLM"/>
    </source>
</evidence>
<keyword evidence="2" id="KW-0812">Transmembrane</keyword>
<feature type="transmembrane region" description="Helical" evidence="2">
    <location>
        <begin position="136"/>
        <end position="157"/>
    </location>
</feature>
<proteinExistence type="predicted"/>
<feature type="transmembrane region" description="Helical" evidence="2">
    <location>
        <begin position="327"/>
        <end position="349"/>
    </location>
</feature>
<feature type="transmembrane region" description="Helical" evidence="2">
    <location>
        <begin position="302"/>
        <end position="321"/>
    </location>
</feature>
<organism evidence="4 5">
    <name type="scientific">Pseudonocardia eucalypti</name>
    <dbReference type="NCBI Taxonomy" id="648755"/>
    <lineage>
        <taxon>Bacteria</taxon>
        <taxon>Bacillati</taxon>
        <taxon>Actinomycetota</taxon>
        <taxon>Actinomycetes</taxon>
        <taxon>Pseudonocardiales</taxon>
        <taxon>Pseudonocardiaceae</taxon>
        <taxon>Pseudonocardia</taxon>
    </lineage>
</organism>
<keyword evidence="5" id="KW-1185">Reference proteome</keyword>
<reference evidence="5" key="1">
    <citation type="journal article" date="2019" name="Int. J. Syst. Evol. Microbiol.">
        <title>The Global Catalogue of Microorganisms (GCM) 10K type strain sequencing project: providing services to taxonomists for standard genome sequencing and annotation.</title>
        <authorList>
            <consortium name="The Broad Institute Genomics Platform"/>
            <consortium name="The Broad Institute Genome Sequencing Center for Infectious Disease"/>
            <person name="Wu L."/>
            <person name="Ma J."/>
        </authorList>
    </citation>
    <scope>NUCLEOTIDE SEQUENCE [LARGE SCALE GENOMIC DNA]</scope>
    <source>
        <strain evidence="5">JCM 18303</strain>
    </source>
</reference>
<evidence type="ECO:0000313" key="5">
    <source>
        <dbReference type="Proteomes" id="UP001428817"/>
    </source>
</evidence>
<keyword evidence="3" id="KW-0732">Signal</keyword>
<keyword evidence="2" id="KW-1133">Transmembrane helix</keyword>
<feature type="region of interest" description="Disordered" evidence="1">
    <location>
        <begin position="495"/>
        <end position="525"/>
    </location>
</feature>
<protein>
    <recommendedName>
        <fullName evidence="6">TrbL/VirB6 plasmid conjugal transfer protein</fullName>
    </recommendedName>
</protein>
<gene>
    <name evidence="4" type="ORF">GCM10023321_65800</name>
</gene>
<dbReference type="Proteomes" id="UP001428817">
    <property type="component" value="Unassembled WGS sequence"/>
</dbReference>